<proteinExistence type="predicted"/>
<dbReference type="PANTHER" id="PTHR34322">
    <property type="entry name" value="TRANSPOSASE, Y1_TNP DOMAIN-CONTAINING"/>
    <property type="match status" value="1"/>
</dbReference>
<dbReference type="PANTHER" id="PTHR34322:SF2">
    <property type="entry name" value="TRANSPOSASE IS200-LIKE DOMAIN-CONTAINING PROTEIN"/>
    <property type="match status" value="1"/>
</dbReference>
<reference evidence="2 3" key="1">
    <citation type="submission" date="2019-06" db="EMBL/GenBank/DDBJ databases">
        <title>A novel bacterium of genus Marinomonas, isolated from coastal sand.</title>
        <authorList>
            <person name="Huang H."/>
            <person name="Mo K."/>
            <person name="Hu Y."/>
        </authorList>
    </citation>
    <scope>NUCLEOTIDE SEQUENCE [LARGE SCALE GENOMIC DNA]</scope>
    <source>
        <strain evidence="2 3">HB171799</strain>
    </source>
</reference>
<dbReference type="InterPro" id="IPR002686">
    <property type="entry name" value="Transposase_17"/>
</dbReference>
<dbReference type="SMART" id="SM01321">
    <property type="entry name" value="Y1_Tnp"/>
    <property type="match status" value="1"/>
</dbReference>
<dbReference type="RefSeq" id="WP_140587572.1">
    <property type="nucleotide sequence ID" value="NZ_VFRR01000006.1"/>
</dbReference>
<dbReference type="InterPro" id="IPR036515">
    <property type="entry name" value="Transposase_17_sf"/>
</dbReference>
<feature type="domain" description="Transposase IS200-like" evidence="1">
    <location>
        <begin position="9"/>
        <end position="124"/>
    </location>
</feature>
<comment type="caution">
    <text evidence="2">The sequence shown here is derived from an EMBL/GenBank/DDBJ whole genome shotgun (WGS) entry which is preliminary data.</text>
</comment>
<evidence type="ECO:0000259" key="1">
    <source>
        <dbReference type="SMART" id="SM01321"/>
    </source>
</evidence>
<dbReference type="Pfam" id="PF01797">
    <property type="entry name" value="Y1_Tnp"/>
    <property type="match status" value="1"/>
</dbReference>
<dbReference type="Gene3D" id="3.30.70.1290">
    <property type="entry name" value="Transposase IS200-like"/>
    <property type="match status" value="1"/>
</dbReference>
<evidence type="ECO:0000313" key="2">
    <source>
        <dbReference type="EMBL" id="TPE54301.1"/>
    </source>
</evidence>
<keyword evidence="3" id="KW-1185">Reference proteome</keyword>
<organism evidence="2 3">
    <name type="scientific">Maribrevibacterium harenarium</name>
    <dbReference type="NCBI Taxonomy" id="2589817"/>
    <lineage>
        <taxon>Bacteria</taxon>
        <taxon>Pseudomonadati</taxon>
        <taxon>Pseudomonadota</taxon>
        <taxon>Gammaproteobacteria</taxon>
        <taxon>Oceanospirillales</taxon>
        <taxon>Oceanospirillaceae</taxon>
        <taxon>Maribrevibacterium</taxon>
    </lineage>
</organism>
<dbReference type="GO" id="GO:0004803">
    <property type="term" value="F:transposase activity"/>
    <property type="evidence" value="ECO:0007669"/>
    <property type="project" value="InterPro"/>
</dbReference>
<sequence>MPRRKRLFLPGVPVHLVQRGVGRQAVFFEDADYKAYGYWMKESAAQYQVDIHAFVLMTNHVHILASAAEGACFSQFMQHIGRHYVPYINKKYERSGTLWEGRFRSSLIKSDRHFLTVMRYIELNPVRAHMVQDPALYRWSSYRHNTGIKPLTFVTPHPLYEALGKDHASRTERYQRLFADALPDDDLNAIRLAMRKGELE</sequence>
<accession>A0A501X174</accession>
<dbReference type="GO" id="GO:0003677">
    <property type="term" value="F:DNA binding"/>
    <property type="evidence" value="ECO:0007669"/>
    <property type="project" value="InterPro"/>
</dbReference>
<dbReference type="Proteomes" id="UP000315901">
    <property type="component" value="Unassembled WGS sequence"/>
</dbReference>
<protein>
    <submittedName>
        <fullName evidence="2">Transposase</fullName>
    </submittedName>
</protein>
<dbReference type="AlphaFoldDB" id="A0A501X174"/>
<dbReference type="GO" id="GO:0006313">
    <property type="term" value="P:DNA transposition"/>
    <property type="evidence" value="ECO:0007669"/>
    <property type="project" value="InterPro"/>
</dbReference>
<dbReference type="SUPFAM" id="SSF143422">
    <property type="entry name" value="Transposase IS200-like"/>
    <property type="match status" value="1"/>
</dbReference>
<dbReference type="EMBL" id="VFRR01000006">
    <property type="protein sequence ID" value="TPE54301.1"/>
    <property type="molecule type" value="Genomic_DNA"/>
</dbReference>
<evidence type="ECO:0000313" key="3">
    <source>
        <dbReference type="Proteomes" id="UP000315901"/>
    </source>
</evidence>
<name>A0A501X174_9GAMM</name>
<gene>
    <name evidence="2" type="ORF">FJM67_04975</name>
</gene>
<dbReference type="OrthoDB" id="9814067at2"/>